<keyword evidence="2" id="KW-1185">Reference proteome</keyword>
<reference evidence="1 2" key="1">
    <citation type="submission" date="2017-08" db="EMBL/GenBank/DDBJ databases">
        <title>Comparative genomics of bacteria isolated from necrotic lesions of AOD affected trees.</title>
        <authorList>
            <person name="Doonan J."/>
            <person name="Denman S."/>
            <person name="Mcdonald J.E."/>
        </authorList>
    </citation>
    <scope>NUCLEOTIDE SEQUENCE [LARGE SCALE GENOMIC DNA]</scope>
    <source>
        <strain evidence="1 2">CIP 105588</strain>
    </source>
</reference>
<accession>A0ABX9PN31</accession>
<gene>
    <name evidence="1" type="ORF">CKQ54_23135</name>
</gene>
<organism evidence="1 2">
    <name type="scientific">Rahnella variigena</name>
    <dbReference type="NCBI Taxonomy" id="574964"/>
    <lineage>
        <taxon>Bacteria</taxon>
        <taxon>Pseudomonadati</taxon>
        <taxon>Pseudomonadota</taxon>
        <taxon>Gammaproteobacteria</taxon>
        <taxon>Enterobacterales</taxon>
        <taxon>Yersiniaceae</taxon>
        <taxon>Rahnella</taxon>
    </lineage>
</organism>
<name>A0ABX9PN31_9GAMM</name>
<comment type="caution">
    <text evidence="1">The sequence shown here is derived from an EMBL/GenBank/DDBJ whole genome shotgun (WGS) entry which is preliminary data.</text>
</comment>
<evidence type="ECO:0000313" key="1">
    <source>
        <dbReference type="EMBL" id="RKF66293.1"/>
    </source>
</evidence>
<evidence type="ECO:0000313" key="2">
    <source>
        <dbReference type="Proteomes" id="UP000284853"/>
    </source>
</evidence>
<evidence type="ECO:0008006" key="3">
    <source>
        <dbReference type="Google" id="ProtNLM"/>
    </source>
</evidence>
<proteinExistence type="predicted"/>
<dbReference type="Proteomes" id="UP000284853">
    <property type="component" value="Unassembled WGS sequence"/>
</dbReference>
<protein>
    <recommendedName>
        <fullName evidence="3">Morphogenetic protein</fullName>
    </recommendedName>
</protein>
<sequence>MKERPILFNAEMVKAILSGSKTQTRRVIKLPLIDKDMGCELAGNELSGEVAAGDYRNSPLGKPGDQLWVREAFRMARSLDIHSPREVADLSMSAGYKNPWAPIQFEADGGRTGKWTGFDTPPVVTEPGKLRPSLHMPRWASRIQLKISNVGVQRIQNISSGDAVREGICQLPASGRYCINPGDQYFGSASYSANEVYSWLWESIYGEGSWQTNPWVWVIEFERVAPAGEQP</sequence>
<dbReference type="RefSeq" id="WP_120162333.1">
    <property type="nucleotide sequence ID" value="NZ_NSDJ01000002.1"/>
</dbReference>
<dbReference type="EMBL" id="NSDJ01000002">
    <property type="protein sequence ID" value="RKF66293.1"/>
    <property type="molecule type" value="Genomic_DNA"/>
</dbReference>
<dbReference type="GeneID" id="302711701"/>